<proteinExistence type="predicted"/>
<gene>
    <name evidence="1" type="ORF">MML48_4g00011442</name>
</gene>
<sequence length="164" mass="19271">MDQEQEVFKHFVNPLKAGVTKFKGVMLPVCFKDYAKEIEDMEVRDTDIWVTSFPKSGTTWTQEMVYLIVSDLDYEGAKETLDKRFLHLESGILMDFKGYKANHPEFQCVDYLIEPIKVIKNLKCRRLIKTHLPWDLLPLEIRNGTKKPKVSIPFFYSILVFIYV</sequence>
<organism evidence="1 2">
    <name type="scientific">Holotrichia oblita</name>
    <name type="common">Chafer beetle</name>
    <dbReference type="NCBI Taxonomy" id="644536"/>
    <lineage>
        <taxon>Eukaryota</taxon>
        <taxon>Metazoa</taxon>
        <taxon>Ecdysozoa</taxon>
        <taxon>Arthropoda</taxon>
        <taxon>Hexapoda</taxon>
        <taxon>Insecta</taxon>
        <taxon>Pterygota</taxon>
        <taxon>Neoptera</taxon>
        <taxon>Endopterygota</taxon>
        <taxon>Coleoptera</taxon>
        <taxon>Polyphaga</taxon>
        <taxon>Scarabaeiformia</taxon>
        <taxon>Scarabaeidae</taxon>
        <taxon>Melolonthinae</taxon>
        <taxon>Holotrichia</taxon>
    </lineage>
</organism>
<evidence type="ECO:0000313" key="1">
    <source>
        <dbReference type="EMBL" id="KAI4463020.1"/>
    </source>
</evidence>
<name>A0ACB9T874_HOLOL</name>
<protein>
    <submittedName>
        <fullName evidence="1">Sulfotransferase sult</fullName>
    </submittedName>
</protein>
<keyword evidence="2" id="KW-1185">Reference proteome</keyword>
<comment type="caution">
    <text evidence="1">The sequence shown here is derived from an EMBL/GenBank/DDBJ whole genome shotgun (WGS) entry which is preliminary data.</text>
</comment>
<accession>A0ACB9T874</accession>
<evidence type="ECO:0000313" key="2">
    <source>
        <dbReference type="Proteomes" id="UP001056778"/>
    </source>
</evidence>
<reference evidence="1" key="1">
    <citation type="submission" date="2022-04" db="EMBL/GenBank/DDBJ databases">
        <title>Chromosome-scale genome assembly of Holotrichia oblita Faldermann.</title>
        <authorList>
            <person name="Rongchong L."/>
        </authorList>
    </citation>
    <scope>NUCLEOTIDE SEQUENCE</scope>
    <source>
        <strain evidence="1">81SQS9</strain>
    </source>
</reference>
<dbReference type="EMBL" id="CM043018">
    <property type="protein sequence ID" value="KAI4463020.1"/>
    <property type="molecule type" value="Genomic_DNA"/>
</dbReference>
<dbReference type="Proteomes" id="UP001056778">
    <property type="component" value="Chromosome 4"/>
</dbReference>